<evidence type="ECO:0000313" key="1">
    <source>
        <dbReference type="EMBL" id="KKS04651.1"/>
    </source>
</evidence>
<organism evidence="1 2">
    <name type="scientific">Candidatus Curtissbacteria bacterium GW2011_GWA2_41_24</name>
    <dbReference type="NCBI Taxonomy" id="1618411"/>
    <lineage>
        <taxon>Bacteria</taxon>
        <taxon>Candidatus Curtissiibacteriota</taxon>
    </lineage>
</organism>
<sequence>MSRPENASRVPVSEGLGWTAPSLYEGDLSHGRLTEVGAIDPERSAEISALSKSIIRITAGLDMHLRQKSKGKDFIIDAYAYRPKEREIDPQITPEEAIPDLWAHVRKIDQIGLDNLAPEWQVIRDSQRALAVFLEEKERLARGEPKTPYEEYLEAVSGYQPRLIPTNELDKNWENVIEILKGMGEEFNRESEGSVRAVIKRRSKDTLNTDPQEIERLFWRFDRRNRSQLAQILGPEIKNVRFDFRWEDTDAWWRFFEVMGIDGANYLRANWNEQHRDSYDDGWIEVYAGHEPVHFIFGSKIAREISEGRLDQAAGLLVIPGPVGFQMEGMAQTIGDVADYGITQDCELAVELYRMEKRALSNGLYLVEHGMSVDMAAIRIRKFMPRLTLDQIRKTLKEGTERPFERAFLPNYGMSDYAIMQLEERIGSVKAFFGYWFTRPLTPRQFLNPPLENLVNFEGSALD</sequence>
<reference evidence="1 2" key="1">
    <citation type="journal article" date="2015" name="Nature">
        <title>rRNA introns, odd ribosomes, and small enigmatic genomes across a large radiation of phyla.</title>
        <authorList>
            <person name="Brown C.T."/>
            <person name="Hug L.A."/>
            <person name="Thomas B.C."/>
            <person name="Sharon I."/>
            <person name="Castelle C.J."/>
            <person name="Singh A."/>
            <person name="Wilkins M.J."/>
            <person name="Williams K.H."/>
            <person name="Banfield J.F."/>
        </authorList>
    </citation>
    <scope>NUCLEOTIDE SEQUENCE [LARGE SCALE GENOMIC DNA]</scope>
</reference>
<dbReference type="Proteomes" id="UP000034493">
    <property type="component" value="Unassembled WGS sequence"/>
</dbReference>
<gene>
    <name evidence="1" type="ORF">UU56_C0004G0052</name>
</gene>
<protein>
    <submittedName>
        <fullName evidence="1">Uncharacterized protein</fullName>
    </submittedName>
</protein>
<comment type="caution">
    <text evidence="1">The sequence shown here is derived from an EMBL/GenBank/DDBJ whole genome shotgun (WGS) entry which is preliminary data.</text>
</comment>
<proteinExistence type="predicted"/>
<evidence type="ECO:0000313" key="2">
    <source>
        <dbReference type="Proteomes" id="UP000034493"/>
    </source>
</evidence>
<name>A0A0G0Y5E7_9BACT</name>
<dbReference type="AlphaFoldDB" id="A0A0G0Y5E7"/>
<dbReference type="EMBL" id="LCBC01000004">
    <property type="protein sequence ID" value="KKS04651.1"/>
    <property type="molecule type" value="Genomic_DNA"/>
</dbReference>
<accession>A0A0G0Y5E7</accession>